<dbReference type="PANTHER" id="PTHR45947">
    <property type="entry name" value="SULFOQUINOVOSYL TRANSFERASE SQD2"/>
    <property type="match status" value="1"/>
</dbReference>
<evidence type="ECO:0000256" key="1">
    <source>
        <dbReference type="ARBA" id="ARBA00022676"/>
    </source>
</evidence>
<keyword evidence="5" id="KW-1185">Reference proteome</keyword>
<dbReference type="GO" id="GO:1901137">
    <property type="term" value="P:carbohydrate derivative biosynthetic process"/>
    <property type="evidence" value="ECO:0007669"/>
    <property type="project" value="UniProtKB-ARBA"/>
</dbReference>
<organism evidence="4 5">
    <name type="scientific">Gordonia soli NBRC 108243</name>
    <dbReference type="NCBI Taxonomy" id="1223545"/>
    <lineage>
        <taxon>Bacteria</taxon>
        <taxon>Bacillati</taxon>
        <taxon>Actinomycetota</taxon>
        <taxon>Actinomycetes</taxon>
        <taxon>Mycobacteriales</taxon>
        <taxon>Gordoniaceae</taxon>
        <taxon>Gordonia</taxon>
    </lineage>
</organism>
<dbReference type="AlphaFoldDB" id="M0QJN1"/>
<dbReference type="GO" id="GO:0016757">
    <property type="term" value="F:glycosyltransferase activity"/>
    <property type="evidence" value="ECO:0007669"/>
    <property type="project" value="UniProtKB-KW"/>
</dbReference>
<dbReference type="Gene3D" id="3.40.50.2000">
    <property type="entry name" value="Glycogen Phosphorylase B"/>
    <property type="match status" value="2"/>
</dbReference>
<dbReference type="PANTHER" id="PTHR45947:SF3">
    <property type="entry name" value="SULFOQUINOVOSYL TRANSFERASE SQD2"/>
    <property type="match status" value="1"/>
</dbReference>
<keyword evidence="1" id="KW-0328">Glycosyltransferase</keyword>
<reference evidence="4 5" key="1">
    <citation type="submission" date="2013-01" db="EMBL/GenBank/DDBJ databases">
        <title>Whole genome shotgun sequence of Gordonia soli NBRC 108243.</title>
        <authorList>
            <person name="Isaki-Nakamura S."/>
            <person name="Hosoyama A."/>
            <person name="Tsuchikane K."/>
            <person name="Ando Y."/>
            <person name="Baba S."/>
            <person name="Ohji S."/>
            <person name="Hamada M."/>
            <person name="Tamura T."/>
            <person name="Yamazoe A."/>
            <person name="Yamazaki S."/>
            <person name="Fujita N."/>
        </authorList>
    </citation>
    <scope>NUCLEOTIDE SEQUENCE [LARGE SCALE GENOMIC DNA]</scope>
    <source>
        <strain evidence="4 5">NBRC 108243</strain>
    </source>
</reference>
<proteinExistence type="predicted"/>
<accession>M0QJN1</accession>
<dbReference type="Pfam" id="PF13579">
    <property type="entry name" value="Glyco_trans_4_4"/>
    <property type="match status" value="1"/>
</dbReference>
<dbReference type="SUPFAM" id="SSF53756">
    <property type="entry name" value="UDP-Glycosyltransferase/glycogen phosphorylase"/>
    <property type="match status" value="1"/>
</dbReference>
<gene>
    <name evidence="4" type="ORF">GS4_16_00100</name>
</gene>
<dbReference type="Proteomes" id="UP000011666">
    <property type="component" value="Unassembled WGS sequence"/>
</dbReference>
<keyword evidence="2 4" id="KW-0808">Transferase</keyword>
<comment type="caution">
    <text evidence="4">The sequence shown here is derived from an EMBL/GenBank/DDBJ whole genome shotgun (WGS) entry which is preliminary data.</text>
</comment>
<evidence type="ECO:0000259" key="3">
    <source>
        <dbReference type="Pfam" id="PF13579"/>
    </source>
</evidence>
<dbReference type="Pfam" id="PF13692">
    <property type="entry name" value="Glyco_trans_1_4"/>
    <property type="match status" value="1"/>
</dbReference>
<dbReference type="eggNOG" id="COG0438">
    <property type="taxonomic scope" value="Bacteria"/>
</dbReference>
<dbReference type="STRING" id="1223545.GS4_16_00100"/>
<name>M0QJN1_9ACTN</name>
<feature type="domain" description="Glycosyltransferase subfamily 4-like N-terminal" evidence="3">
    <location>
        <begin position="53"/>
        <end position="160"/>
    </location>
</feature>
<dbReference type="InterPro" id="IPR028098">
    <property type="entry name" value="Glyco_trans_4-like_N"/>
</dbReference>
<protein>
    <submittedName>
        <fullName evidence="4">Putative glycosyltransferase</fullName>
    </submittedName>
</protein>
<dbReference type="GO" id="GO:1903509">
    <property type="term" value="P:liposaccharide metabolic process"/>
    <property type="evidence" value="ECO:0007669"/>
    <property type="project" value="UniProtKB-ARBA"/>
</dbReference>
<dbReference type="CDD" id="cd03801">
    <property type="entry name" value="GT4_PimA-like"/>
    <property type="match status" value="1"/>
</dbReference>
<evidence type="ECO:0000313" key="5">
    <source>
        <dbReference type="Proteomes" id="UP000011666"/>
    </source>
</evidence>
<sequence>MMRVLHVTNVFDGGISRAIAKIIELTPEVEHYLIKAGSECARSIDGLREARDLPSGHLRARAAVRDAILEIDPDHIHAHSSWAGVYTRTGLTGRGRQIIYQPHCFVLEDHDRPRYHRAVFSAVEHLLSTRRQTVVALTRHESTIAGGLLGARIGRVSVLRLPNAPSILPRCVRSREEDDHASLVVMVGRICSQKDPAFFGELAACAKRCNPELEFVWAGDGDVGLRRVLERHGVDVTGWLDSDALSDLLSKARLYVHSARYEGFPLSVLDAAAFRVPVIVRPIDCFAESGLPTADSPEAMSRRLTDLAVDGVERDNALRAGDRMLAQMNEGAQRNSLRELYSYADEMAAV</sequence>
<evidence type="ECO:0000313" key="4">
    <source>
        <dbReference type="EMBL" id="GAC68481.1"/>
    </source>
</evidence>
<dbReference type="InterPro" id="IPR050194">
    <property type="entry name" value="Glycosyltransferase_grp1"/>
</dbReference>
<dbReference type="EMBL" id="BANX01000016">
    <property type="protein sequence ID" value="GAC68481.1"/>
    <property type="molecule type" value="Genomic_DNA"/>
</dbReference>
<evidence type="ECO:0000256" key="2">
    <source>
        <dbReference type="ARBA" id="ARBA00022679"/>
    </source>
</evidence>